<dbReference type="AlphaFoldDB" id="A0AAP0P9H0"/>
<dbReference type="EMBL" id="JBBNAG010000005">
    <property type="protein sequence ID" value="KAK9132850.1"/>
    <property type="molecule type" value="Genomic_DNA"/>
</dbReference>
<dbReference type="Proteomes" id="UP001419268">
    <property type="component" value="Unassembled WGS sequence"/>
</dbReference>
<evidence type="ECO:0000313" key="1">
    <source>
        <dbReference type="EMBL" id="KAK9132850.1"/>
    </source>
</evidence>
<comment type="caution">
    <text evidence="1">The sequence shown here is derived from an EMBL/GenBank/DDBJ whole genome shotgun (WGS) entry which is preliminary data.</text>
</comment>
<evidence type="ECO:0000313" key="2">
    <source>
        <dbReference type="Proteomes" id="UP001419268"/>
    </source>
</evidence>
<name>A0AAP0P9H0_9MAGN</name>
<accession>A0AAP0P9H0</accession>
<keyword evidence="2" id="KW-1185">Reference proteome</keyword>
<proteinExistence type="predicted"/>
<reference evidence="1 2" key="1">
    <citation type="submission" date="2024-01" db="EMBL/GenBank/DDBJ databases">
        <title>Genome assemblies of Stephania.</title>
        <authorList>
            <person name="Yang L."/>
        </authorList>
    </citation>
    <scope>NUCLEOTIDE SEQUENCE [LARGE SCALE GENOMIC DNA]</scope>
    <source>
        <strain evidence="1">JXDWG</strain>
        <tissue evidence="1">Leaf</tissue>
    </source>
</reference>
<sequence length="78" mass="9069">MPQQFDLLELHWNPLLIKVSTSKPGQLDIYISISPSLFLSPSRSNETVRISLNILIYIYGFPRDMDHFISRLIKCIMC</sequence>
<protein>
    <submittedName>
        <fullName evidence="1">Uncharacterized protein</fullName>
    </submittedName>
</protein>
<gene>
    <name evidence="1" type="ORF">Scep_012378</name>
</gene>
<organism evidence="1 2">
    <name type="scientific">Stephania cephalantha</name>
    <dbReference type="NCBI Taxonomy" id="152367"/>
    <lineage>
        <taxon>Eukaryota</taxon>
        <taxon>Viridiplantae</taxon>
        <taxon>Streptophyta</taxon>
        <taxon>Embryophyta</taxon>
        <taxon>Tracheophyta</taxon>
        <taxon>Spermatophyta</taxon>
        <taxon>Magnoliopsida</taxon>
        <taxon>Ranunculales</taxon>
        <taxon>Menispermaceae</taxon>
        <taxon>Menispermoideae</taxon>
        <taxon>Cissampelideae</taxon>
        <taxon>Stephania</taxon>
    </lineage>
</organism>